<evidence type="ECO:0000259" key="1">
    <source>
        <dbReference type="Pfam" id="PF21762"/>
    </source>
</evidence>
<feature type="domain" description="Gfd2/YDR514C-like C-terminal" evidence="1">
    <location>
        <begin position="190"/>
        <end position="282"/>
    </location>
</feature>
<sequence>MIHHLPKLQHTFRHKIITRGPLHFPSHRLPPKLNHLYDIFTSQLHDDSEEQSAPNDSDPIFLAVDISVCESTKTVIEIGAAYMDSRYLRDDIDVHCHHLIQSHNYVIGLPIKSGLPESKLQSAICMWKRKQRRAASQFDYNARAVVPYNRLYQLLQRIFCHEYGTEQTHACCRSKHFKILRLDNERNTLTPPAETWRPLVIVGHGIRSDMDILRRLGFALQAPVQYVDTMEIAKALRHFLRQREPKHGHSLRELCYGLGFRPTGWHVSGRDALFSMVALMKMAATMFEKDQSSKGRQTASKLLHAIKNTDPLVHWEASRKAP</sequence>
<dbReference type="GO" id="GO:0003676">
    <property type="term" value="F:nucleic acid binding"/>
    <property type="evidence" value="ECO:0007669"/>
    <property type="project" value="InterPro"/>
</dbReference>
<dbReference type="InterPro" id="IPR012337">
    <property type="entry name" value="RNaseH-like_sf"/>
</dbReference>
<dbReference type="EMBL" id="ML978070">
    <property type="protein sequence ID" value="KAF2014816.1"/>
    <property type="molecule type" value="Genomic_DNA"/>
</dbReference>
<dbReference type="InterPro" id="IPR040151">
    <property type="entry name" value="Gfd2/YDR514C-like"/>
</dbReference>
<dbReference type="Gene3D" id="3.30.420.10">
    <property type="entry name" value="Ribonuclease H-like superfamily/Ribonuclease H"/>
    <property type="match status" value="1"/>
</dbReference>
<dbReference type="PANTHER" id="PTHR28083">
    <property type="entry name" value="GOOD FOR FULL DBP5 ACTIVITY PROTEIN 2"/>
    <property type="match status" value="1"/>
</dbReference>
<reference evidence="2" key="1">
    <citation type="journal article" date="2020" name="Stud. Mycol.">
        <title>101 Dothideomycetes genomes: a test case for predicting lifestyles and emergence of pathogens.</title>
        <authorList>
            <person name="Haridas S."/>
            <person name="Albert R."/>
            <person name="Binder M."/>
            <person name="Bloem J."/>
            <person name="Labutti K."/>
            <person name="Salamov A."/>
            <person name="Andreopoulos B."/>
            <person name="Baker S."/>
            <person name="Barry K."/>
            <person name="Bills G."/>
            <person name="Bluhm B."/>
            <person name="Cannon C."/>
            <person name="Castanera R."/>
            <person name="Culley D."/>
            <person name="Daum C."/>
            <person name="Ezra D."/>
            <person name="Gonzalez J."/>
            <person name="Henrissat B."/>
            <person name="Kuo A."/>
            <person name="Liang C."/>
            <person name="Lipzen A."/>
            <person name="Lutzoni F."/>
            <person name="Magnuson J."/>
            <person name="Mondo S."/>
            <person name="Nolan M."/>
            <person name="Ohm R."/>
            <person name="Pangilinan J."/>
            <person name="Park H.-J."/>
            <person name="Ramirez L."/>
            <person name="Alfaro M."/>
            <person name="Sun H."/>
            <person name="Tritt A."/>
            <person name="Yoshinaga Y."/>
            <person name="Zwiers L.-H."/>
            <person name="Turgeon B."/>
            <person name="Goodwin S."/>
            <person name="Spatafora J."/>
            <person name="Crous P."/>
            <person name="Grigoriev I."/>
        </authorList>
    </citation>
    <scope>NUCLEOTIDE SEQUENCE</scope>
    <source>
        <strain evidence="2">CBS 175.79</strain>
    </source>
</reference>
<proteinExistence type="predicted"/>
<dbReference type="InterPro" id="IPR048519">
    <property type="entry name" value="Gfd2/YDR514C-like_C"/>
</dbReference>
<dbReference type="Proteomes" id="UP000799778">
    <property type="component" value="Unassembled WGS sequence"/>
</dbReference>
<dbReference type="PANTHER" id="PTHR28083:SF1">
    <property type="entry name" value="GOOD FOR FULL DBP5 ACTIVITY PROTEIN 2"/>
    <property type="match status" value="1"/>
</dbReference>
<dbReference type="AlphaFoldDB" id="A0A6A5XPI1"/>
<dbReference type="RefSeq" id="XP_033383155.1">
    <property type="nucleotide sequence ID" value="XM_033528324.1"/>
</dbReference>
<name>A0A6A5XPI1_9PLEO</name>
<organism evidence="2 3">
    <name type="scientific">Aaosphaeria arxii CBS 175.79</name>
    <dbReference type="NCBI Taxonomy" id="1450172"/>
    <lineage>
        <taxon>Eukaryota</taxon>
        <taxon>Fungi</taxon>
        <taxon>Dikarya</taxon>
        <taxon>Ascomycota</taxon>
        <taxon>Pezizomycotina</taxon>
        <taxon>Dothideomycetes</taxon>
        <taxon>Pleosporomycetidae</taxon>
        <taxon>Pleosporales</taxon>
        <taxon>Pleosporales incertae sedis</taxon>
        <taxon>Aaosphaeria</taxon>
    </lineage>
</organism>
<protein>
    <recommendedName>
        <fullName evidence="1">Gfd2/YDR514C-like C-terminal domain-containing protein</fullName>
    </recommendedName>
</protein>
<dbReference type="SUPFAM" id="SSF53098">
    <property type="entry name" value="Ribonuclease H-like"/>
    <property type="match status" value="1"/>
</dbReference>
<dbReference type="InterPro" id="IPR036397">
    <property type="entry name" value="RNaseH_sf"/>
</dbReference>
<evidence type="ECO:0000313" key="3">
    <source>
        <dbReference type="Proteomes" id="UP000799778"/>
    </source>
</evidence>
<dbReference type="GO" id="GO:0005634">
    <property type="term" value="C:nucleus"/>
    <property type="evidence" value="ECO:0007669"/>
    <property type="project" value="TreeGrafter"/>
</dbReference>
<dbReference type="Pfam" id="PF21762">
    <property type="entry name" value="DEDDh_C"/>
    <property type="match status" value="1"/>
</dbReference>
<keyword evidence="3" id="KW-1185">Reference proteome</keyword>
<dbReference type="OrthoDB" id="5953249at2759"/>
<gene>
    <name evidence="2" type="ORF">BU24DRAFT_423731</name>
</gene>
<accession>A0A6A5XPI1</accession>
<evidence type="ECO:0000313" key="2">
    <source>
        <dbReference type="EMBL" id="KAF2014816.1"/>
    </source>
</evidence>
<dbReference type="GeneID" id="54285721"/>